<evidence type="ECO:0000313" key="3">
    <source>
        <dbReference type="EMBL" id="MBO0359984.1"/>
    </source>
</evidence>
<dbReference type="InterPro" id="IPR014729">
    <property type="entry name" value="Rossmann-like_a/b/a_fold"/>
</dbReference>
<dbReference type="EMBL" id="JAFLQZ010000015">
    <property type="protein sequence ID" value="MBO0359984.1"/>
    <property type="molecule type" value="Genomic_DNA"/>
</dbReference>
<dbReference type="Gene3D" id="3.40.50.300">
    <property type="entry name" value="P-loop containing nucleotide triphosphate hydrolases"/>
    <property type="match status" value="1"/>
</dbReference>
<sequence length="336" mass="37533">MQSSAPLKAFVFGKFMPFHKGHEQLINFARQHCDHLTVLLCVSDQEALPAEVRQAWLRETYAGQPDVEIQVLEYLESELPNTSETSLAVSEVWADVFSRLLPECRLVITSEPYGELVAARMGIRYLLFDEARGIVPVSASAIRRNPAAHWQFLPASVKPYYVRKVVILGAESTGKTVLANQLAAHFHASLVAEAGRDLIASSDSFSLADLHAVAQEHARRIRQAQTGSSPLLIIDTDVHITLSYAQLMFGQELPVPPEIYALNRADLYLYLSPDVPFVQDGTRLSATDRLRLDASHRATLRRYNVPVVEISGSWEVRLQQAIRQVEVLLRTTLPGR</sequence>
<keyword evidence="4" id="KW-1185">Reference proteome</keyword>
<evidence type="ECO:0000259" key="2">
    <source>
        <dbReference type="Pfam" id="PF13521"/>
    </source>
</evidence>
<reference evidence="3" key="1">
    <citation type="submission" date="2021-03" db="EMBL/GenBank/DDBJ databases">
        <authorList>
            <person name="Kim M.K."/>
        </authorList>
    </citation>
    <scope>NUCLEOTIDE SEQUENCE</scope>
    <source>
        <strain evidence="3">BT186</strain>
    </source>
</reference>
<protein>
    <submittedName>
        <fullName evidence="3">AAA family ATPase</fullName>
    </submittedName>
</protein>
<dbReference type="Pfam" id="PF01467">
    <property type="entry name" value="CTP_transf_like"/>
    <property type="match status" value="1"/>
</dbReference>
<dbReference type="NCBIfam" id="TIGR00125">
    <property type="entry name" value="cyt_tran_rel"/>
    <property type="match status" value="1"/>
</dbReference>
<dbReference type="GO" id="GO:0003824">
    <property type="term" value="F:catalytic activity"/>
    <property type="evidence" value="ECO:0007669"/>
    <property type="project" value="InterPro"/>
</dbReference>
<dbReference type="Pfam" id="PF13521">
    <property type="entry name" value="AAA_28"/>
    <property type="match status" value="1"/>
</dbReference>
<comment type="caution">
    <text evidence="3">The sequence shown here is derived from an EMBL/GenBank/DDBJ whole genome shotgun (WGS) entry which is preliminary data.</text>
</comment>
<dbReference type="SUPFAM" id="SSF52540">
    <property type="entry name" value="P-loop containing nucleoside triphosphate hydrolases"/>
    <property type="match status" value="1"/>
</dbReference>
<evidence type="ECO:0000313" key="4">
    <source>
        <dbReference type="Proteomes" id="UP000664144"/>
    </source>
</evidence>
<dbReference type="AlphaFoldDB" id="A0A939EY56"/>
<dbReference type="InterPro" id="IPR052735">
    <property type="entry name" value="NAD_biosynth-regulator"/>
</dbReference>
<dbReference type="InterPro" id="IPR038727">
    <property type="entry name" value="NadR/Ttd14_AAA_dom"/>
</dbReference>
<feature type="domain" description="Cytidyltransferase-like" evidence="1">
    <location>
        <begin position="11"/>
        <end position="144"/>
    </location>
</feature>
<proteinExistence type="predicted"/>
<dbReference type="InterPro" id="IPR004821">
    <property type="entry name" value="Cyt_trans-like"/>
</dbReference>
<feature type="domain" description="NadR/Ttd14 AAA" evidence="2">
    <location>
        <begin position="164"/>
        <end position="317"/>
    </location>
</feature>
<dbReference type="PANTHER" id="PTHR37512:SF1">
    <property type="entry name" value="NADR_TTD14 AAA DOMAIN-CONTAINING PROTEIN"/>
    <property type="match status" value="1"/>
</dbReference>
<organism evidence="3 4">
    <name type="scientific">Hymenobacter telluris</name>
    <dbReference type="NCBI Taxonomy" id="2816474"/>
    <lineage>
        <taxon>Bacteria</taxon>
        <taxon>Pseudomonadati</taxon>
        <taxon>Bacteroidota</taxon>
        <taxon>Cytophagia</taxon>
        <taxon>Cytophagales</taxon>
        <taxon>Hymenobacteraceae</taxon>
        <taxon>Hymenobacter</taxon>
    </lineage>
</organism>
<gene>
    <name evidence="3" type="ORF">J0X19_18635</name>
</gene>
<dbReference type="SUPFAM" id="SSF52374">
    <property type="entry name" value="Nucleotidylyl transferase"/>
    <property type="match status" value="1"/>
</dbReference>
<dbReference type="PANTHER" id="PTHR37512">
    <property type="entry name" value="TRIFUNCTIONAL NAD BIOSYNTHESIS/REGULATOR PROTEIN NADR"/>
    <property type="match status" value="1"/>
</dbReference>
<dbReference type="RefSeq" id="WP_206985929.1">
    <property type="nucleotide sequence ID" value="NZ_JAFLQZ010000015.1"/>
</dbReference>
<dbReference type="Gene3D" id="3.40.50.620">
    <property type="entry name" value="HUPs"/>
    <property type="match status" value="1"/>
</dbReference>
<evidence type="ECO:0000259" key="1">
    <source>
        <dbReference type="Pfam" id="PF01467"/>
    </source>
</evidence>
<dbReference type="InterPro" id="IPR027417">
    <property type="entry name" value="P-loop_NTPase"/>
</dbReference>
<dbReference type="Proteomes" id="UP000664144">
    <property type="component" value="Unassembled WGS sequence"/>
</dbReference>
<name>A0A939EY56_9BACT</name>
<accession>A0A939EY56</accession>